<dbReference type="AlphaFoldDB" id="A0A150XAZ8"/>
<dbReference type="InterPro" id="IPR006076">
    <property type="entry name" value="FAD-dep_OxRdtase"/>
</dbReference>
<comment type="caution">
    <text evidence="2">The sequence shown here is derived from an EMBL/GenBank/DDBJ whole genome shotgun (WGS) entry which is preliminary data.</text>
</comment>
<dbReference type="InterPro" id="IPR036188">
    <property type="entry name" value="FAD/NAD-bd_sf"/>
</dbReference>
<gene>
    <name evidence="2" type="ORF">AWW68_08715</name>
</gene>
<evidence type="ECO:0000259" key="1">
    <source>
        <dbReference type="Pfam" id="PF01266"/>
    </source>
</evidence>
<dbReference type="OrthoDB" id="1491488at2"/>
<accession>A0A150XAZ8</accession>
<dbReference type="SUPFAM" id="SSF51905">
    <property type="entry name" value="FAD/NAD(P)-binding domain"/>
    <property type="match status" value="1"/>
</dbReference>
<dbReference type="EMBL" id="LRPC01000012">
    <property type="protein sequence ID" value="KYG75901.1"/>
    <property type="molecule type" value="Genomic_DNA"/>
</dbReference>
<dbReference type="PANTHER" id="PTHR13847">
    <property type="entry name" value="SARCOSINE DEHYDROGENASE-RELATED"/>
    <property type="match status" value="1"/>
</dbReference>
<evidence type="ECO:0000313" key="2">
    <source>
        <dbReference type="EMBL" id="KYG75901.1"/>
    </source>
</evidence>
<keyword evidence="3" id="KW-1185">Reference proteome</keyword>
<dbReference type="Pfam" id="PF01266">
    <property type="entry name" value="DAO"/>
    <property type="match status" value="1"/>
</dbReference>
<sequence>MLSFWEKDFFIAYDHIVVGSGIVGLSTAIAIKEKQPNSRVLVLERGIFPTGASTKNAGFACFGSLSEIVADLEKLSEEEVFNLVKLRWDGLQLLRSRLGDEKIDYKSYGGYELLRNDELKALDQLDRVNNLLLPLFGKPVYSVENNRISDFNFPKEAVDAMVFNPLEAQIHSGMMMKNLYQYAAEKGVEVITGAQVVAFEEKGDVVELAVADGPTFKAQQVAFCTNAFSKWFFPTMDIEPGRGAVLVTKPVDGLKIKGTYHYDEGYYYFRNYQDRVIFGGGRNVDFETEKTTNFDVNQRILDKLLNDLEQMILPNQKFEVDHAWSGIMAFGPNKKPILQKQSDRVSVGVRLGGMGVAVGSKIGSELADLMLQ</sequence>
<dbReference type="Gene3D" id="3.50.50.60">
    <property type="entry name" value="FAD/NAD(P)-binding domain"/>
    <property type="match status" value="1"/>
</dbReference>
<proteinExistence type="predicted"/>
<protein>
    <submittedName>
        <fullName evidence="2">FAD-dependent oxidoreductase</fullName>
    </submittedName>
</protein>
<name>A0A150XAZ8_9BACT</name>
<evidence type="ECO:0000313" key="3">
    <source>
        <dbReference type="Proteomes" id="UP000075606"/>
    </source>
</evidence>
<dbReference type="RefSeq" id="WP_068220003.1">
    <property type="nucleotide sequence ID" value="NZ_CP139724.1"/>
</dbReference>
<feature type="domain" description="FAD dependent oxidoreductase" evidence="1">
    <location>
        <begin position="14"/>
        <end position="369"/>
    </location>
</feature>
<reference evidence="2 3" key="1">
    <citation type="submission" date="2016-01" db="EMBL/GenBank/DDBJ databases">
        <title>Genome sequencing of Roseivirga spongicola UST030701-084.</title>
        <authorList>
            <person name="Selvaratnam C."/>
            <person name="Thevarajoo S."/>
            <person name="Goh K.M."/>
            <person name="Ee R."/>
            <person name="Chan K.-G."/>
            <person name="Chong C.S."/>
        </authorList>
    </citation>
    <scope>NUCLEOTIDE SEQUENCE [LARGE SCALE GENOMIC DNA]</scope>
    <source>
        <strain evidence="2 3">UST030701-084</strain>
    </source>
</reference>
<dbReference type="Proteomes" id="UP000075606">
    <property type="component" value="Unassembled WGS sequence"/>
</dbReference>
<dbReference type="PANTHER" id="PTHR13847:SF281">
    <property type="entry name" value="FAD DEPENDENT OXIDOREDUCTASE DOMAIN-CONTAINING PROTEIN"/>
    <property type="match status" value="1"/>
</dbReference>
<dbReference type="Gene3D" id="3.30.9.10">
    <property type="entry name" value="D-Amino Acid Oxidase, subunit A, domain 2"/>
    <property type="match status" value="1"/>
</dbReference>
<dbReference type="STRING" id="333140.AWW68_08715"/>
<dbReference type="GO" id="GO:0005737">
    <property type="term" value="C:cytoplasm"/>
    <property type="evidence" value="ECO:0007669"/>
    <property type="project" value="TreeGrafter"/>
</dbReference>
<organism evidence="2 3">
    <name type="scientific">Roseivirga spongicola</name>
    <dbReference type="NCBI Taxonomy" id="333140"/>
    <lineage>
        <taxon>Bacteria</taxon>
        <taxon>Pseudomonadati</taxon>
        <taxon>Bacteroidota</taxon>
        <taxon>Cytophagia</taxon>
        <taxon>Cytophagales</taxon>
        <taxon>Roseivirgaceae</taxon>
        <taxon>Roseivirga</taxon>
    </lineage>
</organism>